<dbReference type="AlphaFoldDB" id="A0A369ACP5"/>
<proteinExistence type="predicted"/>
<name>A0A369ACP5_9FIRM</name>
<comment type="caution">
    <text evidence="1">The sequence shown here is derived from an EMBL/GenBank/DDBJ whole genome shotgun (WGS) entry which is preliminary data.</text>
</comment>
<dbReference type="RefSeq" id="WP_207659316.1">
    <property type="nucleotide sequence ID" value="NZ_QPJT01000058.1"/>
</dbReference>
<sequence>AWLNSSDNTRMCASGSAMQQFYRNVSLEMNEIEVNPVGEYLLSSLKQVVLGWFTDLKQVVLGWFTEGAKADKSLIKGASNLPPWGYYGPPPSEWTGQGARNDALIERLKSEPNNTNYQKLLKIIEEHGITDFTYEVFQSIVNSETRDTLESLNYILGNNFKYQAKYNGVSSYANFYVLMVDGEITLIRVGRDKTQVGFYDITNTDFFSQIFDKRDADSIFNDYLPTTGLDQDLNENKKLSNEEYKFYENKATQTADIFWKNLESDSDVINNLVKGLDTTRDDYDNTGKAKDFGEVYEATEGYPEKNNAFVLGEIYGHAAGLNDTNWFWIAGENKYRYWVADVENPNTIPTDWFTRAKQNIQNDIWEKYEESK</sequence>
<evidence type="ECO:0000313" key="1">
    <source>
        <dbReference type="EMBL" id="RCX07130.1"/>
    </source>
</evidence>
<accession>A0A369ACP5</accession>
<dbReference type="Proteomes" id="UP000253034">
    <property type="component" value="Unassembled WGS sequence"/>
</dbReference>
<evidence type="ECO:0000313" key="2">
    <source>
        <dbReference type="Proteomes" id="UP000253034"/>
    </source>
</evidence>
<keyword evidence="2" id="KW-1185">Reference proteome</keyword>
<reference evidence="1 2" key="1">
    <citation type="submission" date="2018-07" db="EMBL/GenBank/DDBJ databases">
        <title>Genomic Encyclopedia of Type Strains, Phase IV (KMG-IV): sequencing the most valuable type-strain genomes for metagenomic binning, comparative biology and taxonomic classification.</title>
        <authorList>
            <person name="Goeker M."/>
        </authorList>
    </citation>
    <scope>NUCLEOTIDE SEQUENCE [LARGE SCALE GENOMIC DNA]</scope>
    <source>
        <strain evidence="1 2">DSM 27016</strain>
    </source>
</reference>
<gene>
    <name evidence="1" type="ORF">DFR58_1581</name>
</gene>
<dbReference type="EMBL" id="QPJT01000058">
    <property type="protein sequence ID" value="RCX07130.1"/>
    <property type="molecule type" value="Genomic_DNA"/>
</dbReference>
<feature type="non-terminal residue" evidence="1">
    <location>
        <position position="1"/>
    </location>
</feature>
<protein>
    <submittedName>
        <fullName evidence="1">Uncharacterized protein</fullName>
    </submittedName>
</protein>
<organism evidence="1 2">
    <name type="scientific">Anaerobacterium chartisolvens</name>
    <dbReference type="NCBI Taxonomy" id="1297424"/>
    <lineage>
        <taxon>Bacteria</taxon>
        <taxon>Bacillati</taxon>
        <taxon>Bacillota</taxon>
        <taxon>Clostridia</taxon>
        <taxon>Eubacteriales</taxon>
        <taxon>Oscillospiraceae</taxon>
        <taxon>Anaerobacterium</taxon>
    </lineage>
</organism>